<gene>
    <name evidence="1" type="ORF">S01H4_64725</name>
</gene>
<dbReference type="AlphaFoldDB" id="X1E7D5"/>
<sequence length="40" mass="4785">MNKSEKFWDRIANQWDKQGNKLDQTSIKAIENTKKYLNIS</sequence>
<proteinExistence type="predicted"/>
<name>X1E7D5_9ZZZZ</name>
<dbReference type="EMBL" id="BART01039348">
    <property type="protein sequence ID" value="GAH13084.1"/>
    <property type="molecule type" value="Genomic_DNA"/>
</dbReference>
<organism evidence="1">
    <name type="scientific">marine sediment metagenome</name>
    <dbReference type="NCBI Taxonomy" id="412755"/>
    <lineage>
        <taxon>unclassified sequences</taxon>
        <taxon>metagenomes</taxon>
        <taxon>ecological metagenomes</taxon>
    </lineage>
</organism>
<accession>X1E7D5</accession>
<protein>
    <submittedName>
        <fullName evidence="1">Uncharacterized protein</fullName>
    </submittedName>
</protein>
<feature type="non-terminal residue" evidence="1">
    <location>
        <position position="40"/>
    </location>
</feature>
<comment type="caution">
    <text evidence="1">The sequence shown here is derived from an EMBL/GenBank/DDBJ whole genome shotgun (WGS) entry which is preliminary data.</text>
</comment>
<evidence type="ECO:0000313" key="1">
    <source>
        <dbReference type="EMBL" id="GAH13084.1"/>
    </source>
</evidence>
<reference evidence="1" key="1">
    <citation type="journal article" date="2014" name="Front. Microbiol.">
        <title>High frequency of phylogenetically diverse reductive dehalogenase-homologous genes in deep subseafloor sedimentary metagenomes.</title>
        <authorList>
            <person name="Kawai M."/>
            <person name="Futagami T."/>
            <person name="Toyoda A."/>
            <person name="Takaki Y."/>
            <person name="Nishi S."/>
            <person name="Hori S."/>
            <person name="Arai W."/>
            <person name="Tsubouchi T."/>
            <person name="Morono Y."/>
            <person name="Uchiyama I."/>
            <person name="Ito T."/>
            <person name="Fujiyama A."/>
            <person name="Inagaki F."/>
            <person name="Takami H."/>
        </authorList>
    </citation>
    <scope>NUCLEOTIDE SEQUENCE</scope>
    <source>
        <strain evidence="1">Expedition CK06-06</strain>
    </source>
</reference>